<sequence>MVQGRSALYYMNMLGISVEGRRLNINLGVFRLYPNGTGGFALDSGSPQSYLAEPACRILKEELVQHFRRCYGWQLMRNYRVKLCYIHPPRGRNYPLPSITFHFKGANFTIGP</sequence>
<gene>
    <name evidence="1" type="ORF">Pint_20608</name>
</gene>
<name>A0ACC0XG00_9ROSI</name>
<dbReference type="EMBL" id="CM047748">
    <property type="protein sequence ID" value="KAJ0015183.1"/>
    <property type="molecule type" value="Genomic_DNA"/>
</dbReference>
<keyword evidence="2" id="KW-1185">Reference proteome</keyword>
<comment type="caution">
    <text evidence="1">The sequence shown here is derived from an EMBL/GenBank/DDBJ whole genome shotgun (WGS) entry which is preliminary data.</text>
</comment>
<evidence type="ECO:0000313" key="1">
    <source>
        <dbReference type="EMBL" id="KAJ0015183.1"/>
    </source>
</evidence>
<organism evidence="1 2">
    <name type="scientific">Pistacia integerrima</name>
    <dbReference type="NCBI Taxonomy" id="434235"/>
    <lineage>
        <taxon>Eukaryota</taxon>
        <taxon>Viridiplantae</taxon>
        <taxon>Streptophyta</taxon>
        <taxon>Embryophyta</taxon>
        <taxon>Tracheophyta</taxon>
        <taxon>Spermatophyta</taxon>
        <taxon>Magnoliopsida</taxon>
        <taxon>eudicotyledons</taxon>
        <taxon>Gunneridae</taxon>
        <taxon>Pentapetalae</taxon>
        <taxon>rosids</taxon>
        <taxon>malvids</taxon>
        <taxon>Sapindales</taxon>
        <taxon>Anacardiaceae</taxon>
        <taxon>Pistacia</taxon>
    </lineage>
</organism>
<proteinExistence type="predicted"/>
<dbReference type="Proteomes" id="UP001163603">
    <property type="component" value="Chromosome 13"/>
</dbReference>
<accession>A0ACC0XG00</accession>
<protein>
    <submittedName>
        <fullName evidence="1">Uncharacterized protein</fullName>
    </submittedName>
</protein>
<evidence type="ECO:0000313" key="2">
    <source>
        <dbReference type="Proteomes" id="UP001163603"/>
    </source>
</evidence>
<reference evidence="2" key="1">
    <citation type="journal article" date="2023" name="G3 (Bethesda)">
        <title>Genome assembly and association tests identify interacting loci associated with vigor, precocity, and sex in interspecific pistachio rootstocks.</title>
        <authorList>
            <person name="Palmer W."/>
            <person name="Jacygrad E."/>
            <person name="Sagayaradj S."/>
            <person name="Cavanaugh K."/>
            <person name="Han R."/>
            <person name="Bertier L."/>
            <person name="Beede B."/>
            <person name="Kafkas S."/>
            <person name="Golino D."/>
            <person name="Preece J."/>
            <person name="Michelmore R."/>
        </authorList>
    </citation>
    <scope>NUCLEOTIDE SEQUENCE [LARGE SCALE GENOMIC DNA]</scope>
</reference>